<gene>
    <name evidence="4" type="ORF">J2T57_002192</name>
</gene>
<keyword evidence="5" id="KW-1185">Reference proteome</keyword>
<keyword evidence="2" id="KW-0560">Oxidoreductase</keyword>
<evidence type="ECO:0000256" key="3">
    <source>
        <dbReference type="RuleBase" id="RU000363"/>
    </source>
</evidence>
<dbReference type="CDD" id="cd05374">
    <property type="entry name" value="17beta-HSD-like_SDR_c"/>
    <property type="match status" value="1"/>
</dbReference>
<dbReference type="InterPro" id="IPR020904">
    <property type="entry name" value="Sc_DH/Rdtase_CS"/>
</dbReference>
<dbReference type="SUPFAM" id="SSF51735">
    <property type="entry name" value="NAD(P)-binding Rossmann-fold domains"/>
    <property type="match status" value="1"/>
</dbReference>
<dbReference type="Proteomes" id="UP001205843">
    <property type="component" value="Unassembled WGS sequence"/>
</dbReference>
<dbReference type="RefSeq" id="WP_253477893.1">
    <property type="nucleotide sequence ID" value="NZ_JALJXV010000005.1"/>
</dbReference>
<dbReference type="GO" id="GO:0016491">
    <property type="term" value="F:oxidoreductase activity"/>
    <property type="evidence" value="ECO:0007669"/>
    <property type="project" value="UniProtKB-KW"/>
</dbReference>
<protein>
    <submittedName>
        <fullName evidence="4">NAD(P)-dependent dehydrogenase (Short-subunit alcohol dehydrogenase family)</fullName>
    </submittedName>
</protein>
<dbReference type="PANTHER" id="PTHR44169:SF6">
    <property type="entry name" value="NADPH-DEPENDENT 1-ACYLDIHYDROXYACETONE PHOSPHATE REDUCTASE"/>
    <property type="match status" value="1"/>
</dbReference>
<dbReference type="PRINTS" id="PR00080">
    <property type="entry name" value="SDRFAMILY"/>
</dbReference>
<sequence>MGEQEQRVLLISGCSTGIGQVSAVRMQQRGWRVFAGVRREADLQPLREAGVEPLVLDVDNSESIHAAVDTVLTATGGRLNALFNNAGYGQPGALEDLDRAALRAQFETNLFGAHELTCAVLPAMRAAGRGRIVFNSSVLGFAALPFRGAYNASKFAMEGLADTLRMELRNSGIQVSLIEPGPIATAFRANAHRHFKAQIDPQSSVHKETYRAMERRLTAPDGAGGFTLPPESVVKRLIHALEAPRARPRYYVTFPTYLFGTLRRFLSTRMMDAILLRSTVSERQLSATDRNDEPG</sequence>
<proteinExistence type="inferred from homology"/>
<evidence type="ECO:0000256" key="2">
    <source>
        <dbReference type="ARBA" id="ARBA00023002"/>
    </source>
</evidence>
<dbReference type="EMBL" id="JALJXV010000005">
    <property type="protein sequence ID" value="MCP1675044.1"/>
    <property type="molecule type" value="Genomic_DNA"/>
</dbReference>
<accession>A0AAE3G4R2</accession>
<dbReference type="InterPro" id="IPR036291">
    <property type="entry name" value="NAD(P)-bd_dom_sf"/>
</dbReference>
<evidence type="ECO:0000256" key="1">
    <source>
        <dbReference type="ARBA" id="ARBA00006484"/>
    </source>
</evidence>
<evidence type="ECO:0000313" key="5">
    <source>
        <dbReference type="Proteomes" id="UP001205843"/>
    </source>
</evidence>
<dbReference type="InterPro" id="IPR002347">
    <property type="entry name" value="SDR_fam"/>
</dbReference>
<comment type="similarity">
    <text evidence="1 3">Belongs to the short-chain dehydrogenases/reductases (SDR) family.</text>
</comment>
<dbReference type="PRINTS" id="PR00081">
    <property type="entry name" value="GDHRDH"/>
</dbReference>
<dbReference type="Pfam" id="PF00106">
    <property type="entry name" value="adh_short"/>
    <property type="match status" value="1"/>
</dbReference>
<comment type="caution">
    <text evidence="4">The sequence shown here is derived from an EMBL/GenBank/DDBJ whole genome shotgun (WGS) entry which is preliminary data.</text>
</comment>
<dbReference type="PANTHER" id="PTHR44169">
    <property type="entry name" value="NADPH-DEPENDENT 1-ACYLDIHYDROXYACETONE PHOSPHATE REDUCTASE"/>
    <property type="match status" value="1"/>
</dbReference>
<dbReference type="Gene3D" id="3.40.50.720">
    <property type="entry name" value="NAD(P)-binding Rossmann-like Domain"/>
    <property type="match status" value="1"/>
</dbReference>
<evidence type="ECO:0000313" key="4">
    <source>
        <dbReference type="EMBL" id="MCP1675044.1"/>
    </source>
</evidence>
<reference evidence="4" key="1">
    <citation type="submission" date="2022-03" db="EMBL/GenBank/DDBJ databases">
        <title>Genomic Encyclopedia of Type Strains, Phase III (KMG-III): the genomes of soil and plant-associated and newly described type strains.</title>
        <authorList>
            <person name="Whitman W."/>
        </authorList>
    </citation>
    <scope>NUCLEOTIDE SEQUENCE</scope>
    <source>
        <strain evidence="4">ANL 6-2</strain>
    </source>
</reference>
<dbReference type="PROSITE" id="PS00061">
    <property type="entry name" value="ADH_SHORT"/>
    <property type="match status" value="1"/>
</dbReference>
<name>A0AAE3G4R2_9GAMM</name>
<organism evidence="4 5">
    <name type="scientific">Natronocella acetinitrilica</name>
    <dbReference type="NCBI Taxonomy" id="414046"/>
    <lineage>
        <taxon>Bacteria</taxon>
        <taxon>Pseudomonadati</taxon>
        <taxon>Pseudomonadota</taxon>
        <taxon>Gammaproteobacteria</taxon>
        <taxon>Chromatiales</taxon>
        <taxon>Ectothiorhodospiraceae</taxon>
        <taxon>Natronocella</taxon>
    </lineage>
</organism>
<dbReference type="AlphaFoldDB" id="A0AAE3G4R2"/>